<dbReference type="STRING" id="351348.Maqu_3112"/>
<evidence type="ECO:0000256" key="6">
    <source>
        <dbReference type="ARBA" id="ARBA00022989"/>
    </source>
</evidence>
<feature type="transmembrane region" description="Helical" evidence="8">
    <location>
        <begin position="134"/>
        <end position="154"/>
    </location>
</feature>
<dbReference type="GO" id="GO:0004252">
    <property type="term" value="F:serine-type endopeptidase activity"/>
    <property type="evidence" value="ECO:0007669"/>
    <property type="project" value="InterPro"/>
</dbReference>
<dbReference type="PANTHER" id="PTHR43066">
    <property type="entry name" value="RHOMBOID-RELATED PROTEIN"/>
    <property type="match status" value="1"/>
</dbReference>
<evidence type="ECO:0000256" key="7">
    <source>
        <dbReference type="ARBA" id="ARBA00023136"/>
    </source>
</evidence>
<proteinExistence type="inferred from homology"/>
<dbReference type="InterPro" id="IPR023826">
    <property type="entry name" value="Rhom-like_SP_proteobac"/>
</dbReference>
<comment type="subcellular location">
    <subcellularLocation>
        <location evidence="1">Membrane</location>
        <topology evidence="1">Multi-pass membrane protein</topology>
    </subcellularLocation>
</comment>
<feature type="transmembrane region" description="Helical" evidence="8">
    <location>
        <begin position="166"/>
        <end position="188"/>
    </location>
</feature>
<dbReference type="GO" id="GO:0006508">
    <property type="term" value="P:proteolysis"/>
    <property type="evidence" value="ECO:0007669"/>
    <property type="project" value="UniProtKB-KW"/>
</dbReference>
<evidence type="ECO:0000256" key="5">
    <source>
        <dbReference type="ARBA" id="ARBA00022801"/>
    </source>
</evidence>
<dbReference type="PANTHER" id="PTHR43066:SF1">
    <property type="entry name" value="RHOMBOID PROTEIN 2"/>
    <property type="match status" value="1"/>
</dbReference>
<dbReference type="AlphaFoldDB" id="A1U5B7"/>
<dbReference type="Pfam" id="PF01694">
    <property type="entry name" value="Rhomboid"/>
    <property type="match status" value="1"/>
</dbReference>
<gene>
    <name evidence="10" type="ordered locus">Maqu_3112</name>
</gene>
<evidence type="ECO:0000256" key="3">
    <source>
        <dbReference type="ARBA" id="ARBA00022670"/>
    </source>
</evidence>
<name>A1U5B7_MARN8</name>
<sequence length="199" mass="21993" precursor="true">MRDMSRMRVRVVNRSALLLCMVLVFSFFLPPQLLQWQPDTITSGQWWRLFTGHLVHLNVNHLLLNLAGVLILALLFPRFLPADRLLWITLLMAAAISLGLLSLRPDLASYRGFSGCIHGLAAILAMRGLKTDRWFSITLLAALSVKLVLEGVGLDRSETTALIGGPVIWEAHALGFASGLLIAGAGFIRRRTPKQSSLE</sequence>
<keyword evidence="7 8" id="KW-0472">Membrane</keyword>
<dbReference type="InterPro" id="IPR022764">
    <property type="entry name" value="Peptidase_S54_rhomboid_dom"/>
</dbReference>
<organism evidence="10 11">
    <name type="scientific">Marinobacter nauticus (strain ATCC 700491 / DSM 11845 / VT8)</name>
    <name type="common">Marinobacter aquaeolei</name>
    <dbReference type="NCBI Taxonomy" id="351348"/>
    <lineage>
        <taxon>Bacteria</taxon>
        <taxon>Pseudomonadati</taxon>
        <taxon>Pseudomonadota</taxon>
        <taxon>Gammaproteobacteria</taxon>
        <taxon>Pseudomonadales</taxon>
        <taxon>Marinobacteraceae</taxon>
        <taxon>Marinobacter</taxon>
    </lineage>
</organism>
<evidence type="ECO:0000313" key="11">
    <source>
        <dbReference type="Proteomes" id="UP000000998"/>
    </source>
</evidence>
<evidence type="ECO:0000313" key="10">
    <source>
        <dbReference type="EMBL" id="ABM20186.1"/>
    </source>
</evidence>
<keyword evidence="5" id="KW-0378">Hydrolase</keyword>
<dbReference type="eggNOG" id="COG0705">
    <property type="taxonomic scope" value="Bacteria"/>
</dbReference>
<dbReference type="Gene3D" id="1.20.1540.10">
    <property type="entry name" value="Rhomboid-like"/>
    <property type="match status" value="1"/>
</dbReference>
<keyword evidence="6 8" id="KW-1133">Transmembrane helix</keyword>
<dbReference type="HOGENOM" id="CLU_108530_1_0_6"/>
<dbReference type="NCBIfam" id="TIGR03902">
    <property type="entry name" value="rhom_GG_sort"/>
    <property type="match status" value="1"/>
</dbReference>
<dbReference type="KEGG" id="maq:Maqu_3112"/>
<dbReference type="InterPro" id="IPR035952">
    <property type="entry name" value="Rhomboid-like_sf"/>
</dbReference>
<dbReference type="SUPFAM" id="SSF144091">
    <property type="entry name" value="Rhomboid-like"/>
    <property type="match status" value="1"/>
</dbReference>
<evidence type="ECO:0000256" key="2">
    <source>
        <dbReference type="ARBA" id="ARBA00009045"/>
    </source>
</evidence>
<protein>
    <submittedName>
        <fullName evidence="10">Rhomboid family protein</fullName>
    </submittedName>
</protein>
<evidence type="ECO:0000256" key="1">
    <source>
        <dbReference type="ARBA" id="ARBA00004141"/>
    </source>
</evidence>
<dbReference type="Proteomes" id="UP000000998">
    <property type="component" value="Chromosome"/>
</dbReference>
<comment type="similarity">
    <text evidence="2">Belongs to the peptidase S54 family.</text>
</comment>
<keyword evidence="3" id="KW-0645">Protease</keyword>
<evidence type="ECO:0000256" key="8">
    <source>
        <dbReference type="SAM" id="Phobius"/>
    </source>
</evidence>
<evidence type="ECO:0000256" key="4">
    <source>
        <dbReference type="ARBA" id="ARBA00022692"/>
    </source>
</evidence>
<dbReference type="GO" id="GO:0016020">
    <property type="term" value="C:membrane"/>
    <property type="evidence" value="ECO:0007669"/>
    <property type="project" value="UniProtKB-SubCell"/>
</dbReference>
<accession>A1U5B7</accession>
<evidence type="ECO:0000259" key="9">
    <source>
        <dbReference type="Pfam" id="PF01694"/>
    </source>
</evidence>
<keyword evidence="4 8" id="KW-0812">Transmembrane</keyword>
<feature type="transmembrane region" description="Helical" evidence="8">
    <location>
        <begin position="59"/>
        <end position="76"/>
    </location>
</feature>
<feature type="transmembrane region" description="Helical" evidence="8">
    <location>
        <begin position="85"/>
        <end position="103"/>
    </location>
</feature>
<feature type="transmembrane region" description="Helical" evidence="8">
    <location>
        <begin position="109"/>
        <end position="127"/>
    </location>
</feature>
<dbReference type="EMBL" id="CP000514">
    <property type="protein sequence ID" value="ABM20186.1"/>
    <property type="molecule type" value="Genomic_DNA"/>
</dbReference>
<reference evidence="11" key="1">
    <citation type="journal article" date="2011" name="Appl. Environ. Microbiol.">
        <title>Genomic potential of Marinobacter aquaeolei, a biogeochemical 'opportunitroph'.</title>
        <authorList>
            <person name="Singer E."/>
            <person name="Webb E.A."/>
            <person name="Nelson W.C."/>
            <person name="Heidelberg J.F."/>
            <person name="Ivanova N."/>
            <person name="Pati A."/>
            <person name="Edwards K.J."/>
        </authorList>
    </citation>
    <scope>NUCLEOTIDE SEQUENCE [LARGE SCALE GENOMIC DNA]</scope>
    <source>
        <strain evidence="11">ATCC 700491 / DSM 11845 / VT8</strain>
    </source>
</reference>
<feature type="domain" description="Peptidase S54 rhomboid" evidence="9">
    <location>
        <begin position="44"/>
        <end position="183"/>
    </location>
</feature>